<dbReference type="Proteomes" id="UP000005286">
    <property type="component" value="Unassembled WGS sequence"/>
</dbReference>
<dbReference type="NCBIfam" id="TIGR02210">
    <property type="entry name" value="rodA_shape"/>
    <property type="match status" value="1"/>
</dbReference>
<comment type="subcellular location">
    <subcellularLocation>
        <location evidence="1">Membrane</location>
        <topology evidence="1">Multi-pass membrane protein</topology>
    </subcellularLocation>
</comment>
<dbReference type="GO" id="GO:0032153">
    <property type="term" value="C:cell division site"/>
    <property type="evidence" value="ECO:0007669"/>
    <property type="project" value="TreeGrafter"/>
</dbReference>
<dbReference type="InterPro" id="IPR011923">
    <property type="entry name" value="RodA/MrdB"/>
</dbReference>
<sequence length="398" mass="44119">MFNLKKKDLKELDLILLFATIALSIFGLVVLYSAYGGEIKPIMTQLFATILGFVVILILCTMDLDVIKKSYKFVYGLMLALLLMTLFLGRGLDEWGSNSWVYIGSFSFQPSEIAKVGIIFSLAAYLDIHKFDINDKKTMAKVIIMAGVPIGLILAQPDFGTAMVYVFFIAAMIFIGGISWKWIGIFVGAGLIVGFIVLTNLSGYRLDRIENFLDPTRDTSGSNWQQQQGLIAIGSGMLKGRGYLQGTQSQYGYIPEKETDFIFSVLAEELGFIGSIIVIILFAVVIMRLVMIAKDSNNTFITLMLTGIAGLLFIHIFENIAMTIGLMPVTGIPLPFFSYGGTFQLITLINIGLALSASMQKKQYDDGIVDEEAIRLIDYSMVKPEKINNKKEVINRLT</sequence>
<keyword evidence="3" id="KW-0133">Cell shape</keyword>
<reference evidence="7 8" key="1">
    <citation type="submission" date="2011-01" db="EMBL/GenBank/DDBJ databases">
        <authorList>
            <person name="Durkin A.S."/>
            <person name="Madupu R."/>
            <person name="Torralba M."/>
            <person name="Gillis M."/>
            <person name="Methe B."/>
            <person name="Sutton G."/>
            <person name="Nelson K.E."/>
        </authorList>
    </citation>
    <scope>NUCLEOTIDE SEQUENCE [LARGE SCALE GENOMIC DNA]</scope>
    <source>
        <strain evidence="7 8">ACS-065-V-Col13</strain>
    </source>
</reference>
<feature type="transmembrane region" description="Helical" evidence="6">
    <location>
        <begin position="41"/>
        <end position="61"/>
    </location>
</feature>
<comment type="caution">
    <text evidence="7">The sequence shown here is derived from an EMBL/GenBank/DDBJ whole genome shotgun (WGS) entry which is preliminary data.</text>
</comment>
<accession>F0GUW7</accession>
<dbReference type="PANTHER" id="PTHR30474:SF1">
    <property type="entry name" value="PEPTIDOGLYCAN GLYCOSYLTRANSFERASE MRDB"/>
    <property type="match status" value="1"/>
</dbReference>
<feature type="transmembrane region" description="Helical" evidence="6">
    <location>
        <begin position="101"/>
        <end position="126"/>
    </location>
</feature>
<keyword evidence="4 6" id="KW-1133">Transmembrane helix</keyword>
<dbReference type="eggNOG" id="COG0772">
    <property type="taxonomic scope" value="Bacteria"/>
</dbReference>
<feature type="transmembrane region" description="Helical" evidence="6">
    <location>
        <begin position="12"/>
        <end position="35"/>
    </location>
</feature>
<evidence type="ECO:0000313" key="8">
    <source>
        <dbReference type="Proteomes" id="UP000005286"/>
    </source>
</evidence>
<evidence type="ECO:0000256" key="3">
    <source>
        <dbReference type="ARBA" id="ARBA00022960"/>
    </source>
</evidence>
<protein>
    <submittedName>
        <fullName evidence="7">Putative rod shape-determining protein RodA</fullName>
    </submittedName>
</protein>
<feature type="transmembrane region" description="Helical" evidence="6">
    <location>
        <begin position="298"/>
        <end position="316"/>
    </location>
</feature>
<evidence type="ECO:0000256" key="4">
    <source>
        <dbReference type="ARBA" id="ARBA00022989"/>
    </source>
</evidence>
<dbReference type="STRING" id="879305.HMPREF9290_1541"/>
<evidence type="ECO:0000313" key="7">
    <source>
        <dbReference type="EMBL" id="EGC82399.1"/>
    </source>
</evidence>
<dbReference type="EMBL" id="AEXM01000012">
    <property type="protein sequence ID" value="EGC82399.1"/>
    <property type="molecule type" value="Genomic_DNA"/>
</dbReference>
<proteinExistence type="predicted"/>
<feature type="transmembrane region" description="Helical" evidence="6">
    <location>
        <begin position="270"/>
        <end position="291"/>
    </location>
</feature>
<gene>
    <name evidence="7" type="ORF">HMPREF9290_1541</name>
</gene>
<dbReference type="AlphaFoldDB" id="F0GUW7"/>
<dbReference type="InterPro" id="IPR001182">
    <property type="entry name" value="FtsW/RodA"/>
</dbReference>
<dbReference type="PATRIC" id="fig|879305.3.peg.599"/>
<keyword evidence="8" id="KW-1185">Reference proteome</keyword>
<dbReference type="GO" id="GO:0051301">
    <property type="term" value="P:cell division"/>
    <property type="evidence" value="ECO:0007669"/>
    <property type="project" value="InterPro"/>
</dbReference>
<dbReference type="PANTHER" id="PTHR30474">
    <property type="entry name" value="CELL CYCLE PROTEIN"/>
    <property type="match status" value="1"/>
</dbReference>
<name>F0GUW7_9FIRM</name>
<evidence type="ECO:0000256" key="1">
    <source>
        <dbReference type="ARBA" id="ARBA00004141"/>
    </source>
</evidence>
<keyword evidence="5 6" id="KW-0472">Membrane</keyword>
<feature type="transmembrane region" description="Helical" evidence="6">
    <location>
        <begin position="185"/>
        <end position="204"/>
    </location>
</feature>
<dbReference type="GO" id="GO:0005886">
    <property type="term" value="C:plasma membrane"/>
    <property type="evidence" value="ECO:0007669"/>
    <property type="project" value="TreeGrafter"/>
</dbReference>
<feature type="transmembrane region" description="Helical" evidence="6">
    <location>
        <begin position="73"/>
        <end position="89"/>
    </location>
</feature>
<evidence type="ECO:0000256" key="5">
    <source>
        <dbReference type="ARBA" id="ARBA00023136"/>
    </source>
</evidence>
<feature type="transmembrane region" description="Helical" evidence="6">
    <location>
        <begin position="162"/>
        <end position="180"/>
    </location>
</feature>
<dbReference type="GO" id="GO:0015648">
    <property type="term" value="F:lipid-linked peptidoglycan transporter activity"/>
    <property type="evidence" value="ECO:0007669"/>
    <property type="project" value="TreeGrafter"/>
</dbReference>
<dbReference type="Pfam" id="PF01098">
    <property type="entry name" value="FTSW_RODA_SPOVE"/>
    <property type="match status" value="1"/>
</dbReference>
<evidence type="ECO:0000256" key="2">
    <source>
        <dbReference type="ARBA" id="ARBA00022692"/>
    </source>
</evidence>
<keyword evidence="2 6" id="KW-0812">Transmembrane</keyword>
<feature type="transmembrane region" description="Helical" evidence="6">
    <location>
        <begin position="336"/>
        <end position="355"/>
    </location>
</feature>
<dbReference type="RefSeq" id="WP_004834229.1">
    <property type="nucleotide sequence ID" value="NZ_AEXM01000012.1"/>
</dbReference>
<feature type="transmembrane region" description="Helical" evidence="6">
    <location>
        <begin position="138"/>
        <end position="156"/>
    </location>
</feature>
<dbReference type="GO" id="GO:0008360">
    <property type="term" value="P:regulation of cell shape"/>
    <property type="evidence" value="ECO:0007669"/>
    <property type="project" value="UniProtKB-KW"/>
</dbReference>
<evidence type="ECO:0000256" key="6">
    <source>
        <dbReference type="SAM" id="Phobius"/>
    </source>
</evidence>
<organism evidence="7 8">
    <name type="scientific">Anaerococcus prevotii ACS-065-V-Col13</name>
    <dbReference type="NCBI Taxonomy" id="879305"/>
    <lineage>
        <taxon>Bacteria</taxon>
        <taxon>Bacillati</taxon>
        <taxon>Bacillota</taxon>
        <taxon>Tissierellia</taxon>
        <taxon>Tissierellales</taxon>
        <taxon>Peptoniphilaceae</taxon>
        <taxon>Anaerococcus</taxon>
    </lineage>
</organism>